<keyword evidence="11" id="KW-1185">Reference proteome</keyword>
<evidence type="ECO:0000256" key="8">
    <source>
        <dbReference type="ARBA" id="ARBA00023136"/>
    </source>
</evidence>
<sequence length="500" mass="55813">MDKYTHLLELRMITKRYPGVLALDEVSMDVRVGEVHGLVGENGAGKSTLIKVLAGAHAPDGGEIFFDQETFTSLTPHQAMDLGIACIYQELNQVPYMTVAENIFLGRELKRKYSLLDRKAQLEQAASLLADFELDINPNTPVGYLGVGRRQMVEICKAVHSHAKLIIMDEPTASLSEKETGELFRIIEKLKQQKVTMIFISHRLEEVKAICDTVTVMRDGKVVANREINEVSVDDIIKLMVGRDISNKYPKKPVDRGELVLEARDLKREGIFEGISFSVHAGEILGFSGLVGAGRTEVMRALTGADRLDGGQLFIHGKPLTIKNPRDSIRAGIAFLTEDRKGQGLVLLQSVEFNATLVNLKEFRTHKPFLDRLRIRESTQKMVEDLRIKVPSVFTLTRQLSGGNQQKVVIAKWLMTKAKIFIFDEPTRGIDVGAKIEVYNLINNLVENGAAVIMISSEMDECMGMSDRILVMHEGRLTGELTRDEFSQERIMYAASGIKA</sequence>
<dbReference type="EMBL" id="CP094929">
    <property type="protein sequence ID" value="UOM51717.1"/>
    <property type="molecule type" value="Genomic_DNA"/>
</dbReference>
<organism evidence="10 11">
    <name type="scientific">Sphaerochaeta associata</name>
    <dbReference type="NCBI Taxonomy" id="1129264"/>
    <lineage>
        <taxon>Bacteria</taxon>
        <taxon>Pseudomonadati</taxon>
        <taxon>Spirochaetota</taxon>
        <taxon>Spirochaetia</taxon>
        <taxon>Spirochaetales</taxon>
        <taxon>Sphaerochaetaceae</taxon>
        <taxon>Sphaerochaeta</taxon>
    </lineage>
</organism>
<dbReference type="InterPro" id="IPR050107">
    <property type="entry name" value="ABC_carbohydrate_import_ATPase"/>
</dbReference>
<dbReference type="CDD" id="cd03215">
    <property type="entry name" value="ABC_Carb_Monos_II"/>
    <property type="match status" value="1"/>
</dbReference>
<dbReference type="InterPro" id="IPR003439">
    <property type="entry name" value="ABC_transporter-like_ATP-bd"/>
</dbReference>
<dbReference type="PANTHER" id="PTHR43790:SF3">
    <property type="entry name" value="D-ALLOSE IMPORT ATP-BINDING PROTEIN ALSA-RELATED"/>
    <property type="match status" value="1"/>
</dbReference>
<dbReference type="PANTHER" id="PTHR43790">
    <property type="entry name" value="CARBOHYDRATE TRANSPORT ATP-BINDING PROTEIN MG119-RELATED"/>
    <property type="match status" value="1"/>
</dbReference>
<keyword evidence="8" id="KW-0472">Membrane</keyword>
<accession>A0ABY4DFJ9</accession>
<keyword evidence="6 10" id="KW-0067">ATP-binding</keyword>
<evidence type="ECO:0000313" key="11">
    <source>
        <dbReference type="Proteomes" id="UP000829708"/>
    </source>
</evidence>
<dbReference type="InterPro" id="IPR003593">
    <property type="entry name" value="AAA+_ATPase"/>
</dbReference>
<dbReference type="GO" id="GO:0005524">
    <property type="term" value="F:ATP binding"/>
    <property type="evidence" value="ECO:0007669"/>
    <property type="project" value="UniProtKB-KW"/>
</dbReference>
<evidence type="ECO:0000256" key="1">
    <source>
        <dbReference type="ARBA" id="ARBA00022448"/>
    </source>
</evidence>
<keyword evidence="2" id="KW-1003">Cell membrane</keyword>
<evidence type="ECO:0000256" key="5">
    <source>
        <dbReference type="ARBA" id="ARBA00022741"/>
    </source>
</evidence>
<dbReference type="SMART" id="SM00382">
    <property type="entry name" value="AAA"/>
    <property type="match status" value="2"/>
</dbReference>
<dbReference type="InterPro" id="IPR027417">
    <property type="entry name" value="P-loop_NTPase"/>
</dbReference>
<feature type="domain" description="ABC transporter" evidence="9">
    <location>
        <begin position="8"/>
        <end position="244"/>
    </location>
</feature>
<evidence type="ECO:0000256" key="3">
    <source>
        <dbReference type="ARBA" id="ARBA00022597"/>
    </source>
</evidence>
<keyword evidence="5" id="KW-0547">Nucleotide-binding</keyword>
<evidence type="ECO:0000256" key="4">
    <source>
        <dbReference type="ARBA" id="ARBA00022737"/>
    </source>
</evidence>
<dbReference type="PROSITE" id="PS00211">
    <property type="entry name" value="ABC_TRANSPORTER_1"/>
    <property type="match status" value="1"/>
</dbReference>
<gene>
    <name evidence="10" type="ORF">MUG09_02860</name>
</gene>
<evidence type="ECO:0000259" key="9">
    <source>
        <dbReference type="PROSITE" id="PS50893"/>
    </source>
</evidence>
<protein>
    <submittedName>
        <fullName evidence="10">Sugar ABC transporter ATP-binding protein</fullName>
    </submittedName>
</protein>
<dbReference type="Proteomes" id="UP000829708">
    <property type="component" value="Chromosome"/>
</dbReference>
<keyword evidence="3" id="KW-0762">Sugar transport</keyword>
<dbReference type="SUPFAM" id="SSF52540">
    <property type="entry name" value="P-loop containing nucleoside triphosphate hydrolases"/>
    <property type="match status" value="2"/>
</dbReference>
<proteinExistence type="predicted"/>
<evidence type="ECO:0000256" key="7">
    <source>
        <dbReference type="ARBA" id="ARBA00022967"/>
    </source>
</evidence>
<dbReference type="InterPro" id="IPR017871">
    <property type="entry name" value="ABC_transporter-like_CS"/>
</dbReference>
<dbReference type="RefSeq" id="WP_244773368.1">
    <property type="nucleotide sequence ID" value="NZ_CP094929.1"/>
</dbReference>
<name>A0ABY4DFJ9_9SPIR</name>
<keyword evidence="7" id="KW-1278">Translocase</keyword>
<dbReference type="Pfam" id="PF00005">
    <property type="entry name" value="ABC_tran"/>
    <property type="match status" value="2"/>
</dbReference>
<keyword evidence="1" id="KW-0813">Transport</keyword>
<reference evidence="11" key="1">
    <citation type="journal article" date="2024" name="J Bioinform Genom">
        <title>Complete genome sequence of the type strain bacterium Sphaerochaeta associata GLS2t (VKM B-2742)t.</title>
        <authorList>
            <person name="Troshina O.Y."/>
            <person name="Tepeeva A.N."/>
            <person name="Arzamasceva V.O."/>
            <person name="Whitman W.B."/>
            <person name="Varghese N."/>
            <person name="Shapiro N."/>
            <person name="Woyke T."/>
            <person name="Kripides N.C."/>
            <person name="Vasilenko O.V."/>
        </authorList>
    </citation>
    <scope>NUCLEOTIDE SEQUENCE [LARGE SCALE GENOMIC DNA]</scope>
    <source>
        <strain evidence="11">GLS2T</strain>
    </source>
</reference>
<evidence type="ECO:0000313" key="10">
    <source>
        <dbReference type="EMBL" id="UOM51717.1"/>
    </source>
</evidence>
<evidence type="ECO:0000256" key="6">
    <source>
        <dbReference type="ARBA" id="ARBA00022840"/>
    </source>
</evidence>
<dbReference type="CDD" id="cd03216">
    <property type="entry name" value="ABC_Carb_Monos_I"/>
    <property type="match status" value="1"/>
</dbReference>
<dbReference type="PROSITE" id="PS50893">
    <property type="entry name" value="ABC_TRANSPORTER_2"/>
    <property type="match status" value="2"/>
</dbReference>
<dbReference type="Gene3D" id="3.40.50.300">
    <property type="entry name" value="P-loop containing nucleotide triphosphate hydrolases"/>
    <property type="match status" value="2"/>
</dbReference>
<feature type="domain" description="ABC transporter" evidence="9">
    <location>
        <begin position="254"/>
        <end position="499"/>
    </location>
</feature>
<evidence type="ECO:0000256" key="2">
    <source>
        <dbReference type="ARBA" id="ARBA00022475"/>
    </source>
</evidence>
<keyword evidence="4" id="KW-0677">Repeat</keyword>